<accession>A0A409XIP8</accession>
<dbReference type="AlphaFoldDB" id="A0A409XIP8"/>
<organism evidence="2 3">
    <name type="scientific">Psilocybe cyanescens</name>
    <dbReference type="NCBI Taxonomy" id="93625"/>
    <lineage>
        <taxon>Eukaryota</taxon>
        <taxon>Fungi</taxon>
        <taxon>Dikarya</taxon>
        <taxon>Basidiomycota</taxon>
        <taxon>Agaricomycotina</taxon>
        <taxon>Agaricomycetes</taxon>
        <taxon>Agaricomycetidae</taxon>
        <taxon>Agaricales</taxon>
        <taxon>Agaricineae</taxon>
        <taxon>Strophariaceae</taxon>
        <taxon>Psilocybe</taxon>
    </lineage>
</organism>
<dbReference type="EMBL" id="NHYD01001591">
    <property type="protein sequence ID" value="PPQ90611.1"/>
    <property type="molecule type" value="Genomic_DNA"/>
</dbReference>
<dbReference type="InParanoid" id="A0A409XIP8"/>
<evidence type="ECO:0000256" key="1">
    <source>
        <dbReference type="SAM" id="MobiDB-lite"/>
    </source>
</evidence>
<evidence type="ECO:0000313" key="2">
    <source>
        <dbReference type="EMBL" id="PPQ90611.1"/>
    </source>
</evidence>
<keyword evidence="3" id="KW-1185">Reference proteome</keyword>
<dbReference type="Proteomes" id="UP000283269">
    <property type="component" value="Unassembled WGS sequence"/>
</dbReference>
<proteinExistence type="predicted"/>
<name>A0A409XIP8_PSICY</name>
<protein>
    <submittedName>
        <fullName evidence="2">Uncharacterized protein</fullName>
    </submittedName>
</protein>
<gene>
    <name evidence="2" type="ORF">CVT25_006693</name>
</gene>
<reference evidence="2 3" key="1">
    <citation type="journal article" date="2018" name="Evol. Lett.">
        <title>Horizontal gene cluster transfer increased hallucinogenic mushroom diversity.</title>
        <authorList>
            <person name="Reynolds H.T."/>
            <person name="Vijayakumar V."/>
            <person name="Gluck-Thaler E."/>
            <person name="Korotkin H.B."/>
            <person name="Matheny P.B."/>
            <person name="Slot J.C."/>
        </authorList>
    </citation>
    <scope>NUCLEOTIDE SEQUENCE [LARGE SCALE GENOMIC DNA]</scope>
    <source>
        <strain evidence="2 3">2631</strain>
    </source>
</reference>
<comment type="caution">
    <text evidence="2">The sequence shown here is derived from an EMBL/GenBank/DDBJ whole genome shotgun (WGS) entry which is preliminary data.</text>
</comment>
<evidence type="ECO:0000313" key="3">
    <source>
        <dbReference type="Proteomes" id="UP000283269"/>
    </source>
</evidence>
<feature type="region of interest" description="Disordered" evidence="1">
    <location>
        <begin position="39"/>
        <end position="59"/>
    </location>
</feature>
<sequence length="140" mass="14615">MPPKASKNTSASPKSTFKLCRGTWKCAASSVNVTLEPPAKKVATGEGEGEEEVEEVRSSPVHSKAKIARIAKKAAISSGKSKATGKKADMAAQSGIAGPAHLTITEKILQDGGVAAAPSAKPVTLQALAYILWWYIMIIL</sequence>